<proteinExistence type="predicted"/>
<feature type="transmembrane region" description="Helical" evidence="1">
    <location>
        <begin position="90"/>
        <end position="113"/>
    </location>
</feature>
<reference evidence="2 3" key="1">
    <citation type="submission" date="2018-11" db="EMBL/GenBank/DDBJ databases">
        <authorList>
            <person name="Zhou Z."/>
            <person name="Wang G."/>
        </authorList>
    </citation>
    <scope>NUCLEOTIDE SEQUENCE [LARGE SCALE GENOMIC DNA]</scope>
    <source>
        <strain evidence="2 3">KCTC52004</strain>
    </source>
</reference>
<gene>
    <name evidence="2" type="ORF">EHT25_13635</name>
</gene>
<feature type="transmembrane region" description="Helical" evidence="1">
    <location>
        <begin position="189"/>
        <end position="210"/>
    </location>
</feature>
<keyword evidence="1" id="KW-0812">Transmembrane</keyword>
<accession>A0A3P1BTV1</accession>
<dbReference type="EMBL" id="RQJO01000008">
    <property type="protein sequence ID" value="RRB04531.1"/>
    <property type="molecule type" value="Genomic_DNA"/>
</dbReference>
<name>A0A3P1BTV1_9BACT</name>
<organism evidence="2 3">
    <name type="scientific">Larkinella rosea</name>
    <dbReference type="NCBI Taxonomy" id="2025312"/>
    <lineage>
        <taxon>Bacteria</taxon>
        <taxon>Pseudomonadati</taxon>
        <taxon>Bacteroidota</taxon>
        <taxon>Cytophagia</taxon>
        <taxon>Cytophagales</taxon>
        <taxon>Spirosomataceae</taxon>
        <taxon>Larkinella</taxon>
    </lineage>
</organism>
<dbReference type="AlphaFoldDB" id="A0A3P1BTV1"/>
<evidence type="ECO:0000256" key="1">
    <source>
        <dbReference type="SAM" id="Phobius"/>
    </source>
</evidence>
<feature type="transmembrane region" description="Helical" evidence="1">
    <location>
        <begin position="119"/>
        <end position="138"/>
    </location>
</feature>
<keyword evidence="1" id="KW-0472">Membrane</keyword>
<dbReference type="OrthoDB" id="949461at2"/>
<keyword evidence="1" id="KW-1133">Transmembrane helix</keyword>
<evidence type="ECO:0000313" key="2">
    <source>
        <dbReference type="EMBL" id="RRB04531.1"/>
    </source>
</evidence>
<dbReference type="Proteomes" id="UP000271925">
    <property type="component" value="Unassembled WGS sequence"/>
</dbReference>
<protein>
    <submittedName>
        <fullName evidence="2">Uncharacterized protein</fullName>
    </submittedName>
</protein>
<dbReference type="RefSeq" id="WP_124875347.1">
    <property type="nucleotide sequence ID" value="NZ_RQJO01000008.1"/>
</dbReference>
<sequence>MLTSYQLSRLRYDLRTLAHIEYEEVENELLDHYATLTEQKMAEGHDVEHASSYAWAELGAGPGLNAIQRDFEKNIKKQVSARHLEILKSYFRWPTIVTTVLIGVLIYIVTPFISARTTLIGTYFVVLIPLGILGFSYLKSRELSSSSRKITWAHLNARAVFIVNIFQMLLGLPFQGDSSARVHFFQTNLTVVGMLECVIVVYLLSFIQLYRENFRYKTA</sequence>
<keyword evidence="3" id="KW-1185">Reference proteome</keyword>
<comment type="caution">
    <text evidence="2">The sequence shown here is derived from an EMBL/GenBank/DDBJ whole genome shotgun (WGS) entry which is preliminary data.</text>
</comment>
<evidence type="ECO:0000313" key="3">
    <source>
        <dbReference type="Proteomes" id="UP000271925"/>
    </source>
</evidence>
<feature type="transmembrane region" description="Helical" evidence="1">
    <location>
        <begin position="150"/>
        <end position="169"/>
    </location>
</feature>